<proteinExistence type="predicted"/>
<evidence type="ECO:0000313" key="1">
    <source>
        <dbReference type="EMBL" id="NHC12523.1"/>
    </source>
</evidence>
<sequence>MSRNVTRRHVASLALVTVGVTAGLVGTATTASAKRLPVATLTPDVVTTASAPAAPTVTGSAVSSAGYTLRFTDNADDETGFRMQKSTDYGTTWVDVEGTDTAALEGTGGYGMVRTPRAGVGFGTQLRVVAVNETGIGASDPRTCC</sequence>
<name>A0ABX0GNV6_9ACTN</name>
<organism evidence="1 2">
    <name type="scientific">Motilibacter deserti</name>
    <dbReference type="NCBI Taxonomy" id="2714956"/>
    <lineage>
        <taxon>Bacteria</taxon>
        <taxon>Bacillati</taxon>
        <taxon>Actinomycetota</taxon>
        <taxon>Actinomycetes</taxon>
        <taxon>Motilibacterales</taxon>
        <taxon>Motilibacteraceae</taxon>
        <taxon>Motilibacter</taxon>
    </lineage>
</organism>
<comment type="caution">
    <text evidence="1">The sequence shown here is derived from an EMBL/GenBank/DDBJ whole genome shotgun (WGS) entry which is preliminary data.</text>
</comment>
<keyword evidence="2" id="KW-1185">Reference proteome</keyword>
<accession>A0ABX0GNV6</accession>
<protein>
    <recommendedName>
        <fullName evidence="3">Fibronectin type-III domain-containing protein</fullName>
    </recommendedName>
</protein>
<gene>
    <name evidence="1" type="ORF">G9H71_01835</name>
</gene>
<dbReference type="Proteomes" id="UP000800981">
    <property type="component" value="Unassembled WGS sequence"/>
</dbReference>
<dbReference type="RefSeq" id="WP_166276929.1">
    <property type="nucleotide sequence ID" value="NZ_JAANNP010000001.1"/>
</dbReference>
<dbReference type="EMBL" id="JAANNP010000001">
    <property type="protein sequence ID" value="NHC12523.1"/>
    <property type="molecule type" value="Genomic_DNA"/>
</dbReference>
<reference evidence="1 2" key="1">
    <citation type="submission" date="2020-03" db="EMBL/GenBank/DDBJ databases">
        <title>Two novel Motilibacter sp.</title>
        <authorList>
            <person name="Liu S."/>
        </authorList>
    </citation>
    <scope>NUCLEOTIDE SEQUENCE [LARGE SCALE GENOMIC DNA]</scope>
    <source>
        <strain evidence="1 2">E257</strain>
    </source>
</reference>
<evidence type="ECO:0008006" key="3">
    <source>
        <dbReference type="Google" id="ProtNLM"/>
    </source>
</evidence>
<evidence type="ECO:0000313" key="2">
    <source>
        <dbReference type="Proteomes" id="UP000800981"/>
    </source>
</evidence>